<evidence type="ECO:0000259" key="1">
    <source>
        <dbReference type="Pfam" id="PF20183"/>
    </source>
</evidence>
<sequence>MSSIPGSPCRKQVWDCLPGEIRLMILKILIQDGCKLAHLATVSQEWQAELERHNFARIKLTPSRLADFSSMVHRNHALADAVENLFSIVSAWDPKSDLILEISIYSLSNSQHWFKYLTSLPDSPSQTIPTEGYDDAQHGWVAGFRHAAPPRRAFDKIFSGIMEQGPFRNYVSKFEWWDQLPSVPAVASLLLRQQNRRRWKPNTLTHMFARLPRLQEIHYEPWGEWESEGMQMTEEESQYLFDFIRRFNIHLKRLVVFENLNQLYPAILQWFHLGVDTADVDSIRNPDPAVGRMVALASLQLEHLGASFLVNASHFCAAIEPSWEPVEDASDEIGVVLQAAAAMAMWMPRLETMEIWNGRKGLAAVFQYQTLRNTQQATITWRARWELNMERGLIRAWEAVEQLDISAIKSHGDAIPCLRLSSQVIRPVSLQQIQM</sequence>
<proteinExistence type="predicted"/>
<organism evidence="2 3">
    <name type="scientific">Parathielavia hyrcaniae</name>
    <dbReference type="NCBI Taxonomy" id="113614"/>
    <lineage>
        <taxon>Eukaryota</taxon>
        <taxon>Fungi</taxon>
        <taxon>Dikarya</taxon>
        <taxon>Ascomycota</taxon>
        <taxon>Pezizomycotina</taxon>
        <taxon>Sordariomycetes</taxon>
        <taxon>Sordariomycetidae</taxon>
        <taxon>Sordariales</taxon>
        <taxon>Chaetomiaceae</taxon>
        <taxon>Parathielavia</taxon>
    </lineage>
</organism>
<protein>
    <recommendedName>
        <fullName evidence="1">DUF6546 domain-containing protein</fullName>
    </recommendedName>
</protein>
<feature type="domain" description="DUF6546" evidence="1">
    <location>
        <begin position="250"/>
        <end position="426"/>
    </location>
</feature>
<accession>A0AAN6SWD4</accession>
<dbReference type="EMBL" id="MU863723">
    <property type="protein sequence ID" value="KAK4096295.1"/>
    <property type="molecule type" value="Genomic_DNA"/>
</dbReference>
<evidence type="ECO:0000313" key="2">
    <source>
        <dbReference type="EMBL" id="KAK4096295.1"/>
    </source>
</evidence>
<reference evidence="2" key="2">
    <citation type="submission" date="2023-05" db="EMBL/GenBank/DDBJ databases">
        <authorList>
            <consortium name="Lawrence Berkeley National Laboratory"/>
            <person name="Steindorff A."/>
            <person name="Hensen N."/>
            <person name="Bonometti L."/>
            <person name="Westerberg I."/>
            <person name="Brannstrom I.O."/>
            <person name="Guillou S."/>
            <person name="Cros-Aarteil S."/>
            <person name="Calhoun S."/>
            <person name="Haridas S."/>
            <person name="Kuo A."/>
            <person name="Mondo S."/>
            <person name="Pangilinan J."/>
            <person name="Riley R."/>
            <person name="Labutti K."/>
            <person name="Andreopoulos B."/>
            <person name="Lipzen A."/>
            <person name="Chen C."/>
            <person name="Yanf M."/>
            <person name="Daum C."/>
            <person name="Ng V."/>
            <person name="Clum A."/>
            <person name="Ohm R."/>
            <person name="Martin F."/>
            <person name="Silar P."/>
            <person name="Natvig D."/>
            <person name="Lalanne C."/>
            <person name="Gautier V."/>
            <person name="Ament-Velasquez S.L."/>
            <person name="Kruys A."/>
            <person name="Hutchinson M.I."/>
            <person name="Powell A.J."/>
            <person name="Barry K."/>
            <person name="Miller A.N."/>
            <person name="Grigoriev I.V."/>
            <person name="Debuchy R."/>
            <person name="Gladieux P."/>
            <person name="Thoren M.H."/>
            <person name="Johannesson H."/>
        </authorList>
    </citation>
    <scope>NUCLEOTIDE SEQUENCE</scope>
    <source>
        <strain evidence="2">CBS 757.83</strain>
    </source>
</reference>
<dbReference type="InterPro" id="IPR046676">
    <property type="entry name" value="DUF6546"/>
</dbReference>
<dbReference type="Pfam" id="PF20183">
    <property type="entry name" value="DUF6546"/>
    <property type="match status" value="1"/>
</dbReference>
<dbReference type="AlphaFoldDB" id="A0AAN6SWD4"/>
<dbReference type="Proteomes" id="UP001305647">
    <property type="component" value="Unassembled WGS sequence"/>
</dbReference>
<name>A0AAN6SWD4_9PEZI</name>
<evidence type="ECO:0000313" key="3">
    <source>
        <dbReference type="Proteomes" id="UP001305647"/>
    </source>
</evidence>
<reference evidence="2" key="1">
    <citation type="journal article" date="2023" name="Mol. Phylogenet. Evol.">
        <title>Genome-scale phylogeny and comparative genomics of the fungal order Sordariales.</title>
        <authorList>
            <person name="Hensen N."/>
            <person name="Bonometti L."/>
            <person name="Westerberg I."/>
            <person name="Brannstrom I.O."/>
            <person name="Guillou S."/>
            <person name="Cros-Aarteil S."/>
            <person name="Calhoun S."/>
            <person name="Haridas S."/>
            <person name="Kuo A."/>
            <person name="Mondo S."/>
            <person name="Pangilinan J."/>
            <person name="Riley R."/>
            <person name="LaButti K."/>
            <person name="Andreopoulos B."/>
            <person name="Lipzen A."/>
            <person name="Chen C."/>
            <person name="Yan M."/>
            <person name="Daum C."/>
            <person name="Ng V."/>
            <person name="Clum A."/>
            <person name="Steindorff A."/>
            <person name="Ohm R.A."/>
            <person name="Martin F."/>
            <person name="Silar P."/>
            <person name="Natvig D.O."/>
            <person name="Lalanne C."/>
            <person name="Gautier V."/>
            <person name="Ament-Velasquez S.L."/>
            <person name="Kruys A."/>
            <person name="Hutchinson M.I."/>
            <person name="Powell A.J."/>
            <person name="Barry K."/>
            <person name="Miller A.N."/>
            <person name="Grigoriev I.V."/>
            <person name="Debuchy R."/>
            <person name="Gladieux P."/>
            <person name="Hiltunen Thoren M."/>
            <person name="Johannesson H."/>
        </authorList>
    </citation>
    <scope>NUCLEOTIDE SEQUENCE</scope>
    <source>
        <strain evidence="2">CBS 757.83</strain>
    </source>
</reference>
<gene>
    <name evidence="2" type="ORF">N658DRAFT_519301</name>
</gene>
<keyword evidence="3" id="KW-1185">Reference proteome</keyword>
<comment type="caution">
    <text evidence="2">The sequence shown here is derived from an EMBL/GenBank/DDBJ whole genome shotgun (WGS) entry which is preliminary data.</text>
</comment>